<reference evidence="2" key="1">
    <citation type="submission" date="2018-11" db="EMBL/GenBank/DDBJ databases">
        <title>Proposal to divide the Flavobacteriaceae and reorganize its genera based on Amino Acid Identity values calculated from whole genome sequences.</title>
        <authorList>
            <person name="Nicholson A.C."/>
            <person name="Gulvik C.A."/>
            <person name="Whitney A.M."/>
            <person name="Humrighouse B.W."/>
            <person name="Bell M."/>
            <person name="Holmes B."/>
            <person name="Steigerwalt A.G."/>
            <person name="Villarma A."/>
            <person name="Sheth M."/>
            <person name="Batra D."/>
            <person name="Pryor J."/>
            <person name="Bernardet J.-F."/>
            <person name="Hugo C."/>
            <person name="Kampfer P."/>
            <person name="Newman J."/>
            <person name="McQuiston J.R."/>
        </authorList>
    </citation>
    <scope>NUCLEOTIDE SEQUENCE [LARGE SCALE GENOMIC DNA]</scope>
    <source>
        <strain evidence="2">G0229</strain>
    </source>
</reference>
<accession>A0A3G6T2L4</accession>
<dbReference type="EMBL" id="CP033932">
    <property type="protein sequence ID" value="AZB23602.1"/>
    <property type="molecule type" value="Genomic_DNA"/>
</dbReference>
<dbReference type="Proteomes" id="UP000271193">
    <property type="component" value="Chromosome"/>
</dbReference>
<dbReference type="RefSeq" id="WP_123868739.1">
    <property type="nucleotide sequence ID" value="NZ_CP033932.1"/>
</dbReference>
<sequence>MGKFKKLSKEQLKEVNGGVKWTEYWLEEVPDYEEEMKDLLVKVDEEQCLLGYVTSDTHCDLEELLTKLKTES</sequence>
<proteinExistence type="predicted"/>
<protein>
    <submittedName>
        <fullName evidence="1">Bacteriocin</fullName>
    </submittedName>
</protein>
<evidence type="ECO:0000313" key="1">
    <source>
        <dbReference type="EMBL" id="AZB23602.1"/>
    </source>
</evidence>
<name>A0A3G6T2L4_9FLAO</name>
<dbReference type="GeneID" id="99063706"/>
<organism evidence="1 2">
    <name type="scientific">Chryseobacterium bernardetii</name>
    <dbReference type="NCBI Taxonomy" id="1241978"/>
    <lineage>
        <taxon>Bacteria</taxon>
        <taxon>Pseudomonadati</taxon>
        <taxon>Bacteroidota</taxon>
        <taxon>Flavobacteriia</taxon>
        <taxon>Flavobacteriales</taxon>
        <taxon>Weeksellaceae</taxon>
        <taxon>Chryseobacterium group</taxon>
        <taxon>Chryseobacterium</taxon>
    </lineage>
</organism>
<keyword evidence="2" id="KW-1185">Reference proteome</keyword>
<gene>
    <name evidence="1" type="ORF">EG339_02680</name>
</gene>
<dbReference type="KEGG" id="cben:EG339_02680"/>
<dbReference type="NCBIfam" id="NF047798">
    <property type="entry name" value="leader_Chryseo"/>
    <property type="match status" value="1"/>
</dbReference>
<evidence type="ECO:0000313" key="2">
    <source>
        <dbReference type="Proteomes" id="UP000271193"/>
    </source>
</evidence>
<dbReference type="InterPro" id="IPR010133">
    <property type="entry name" value="Bacteriocin_signal_seq"/>
</dbReference>
<dbReference type="AlphaFoldDB" id="A0A3G6T2L4"/>
<dbReference type="NCBIfam" id="TIGR01847">
    <property type="entry name" value="bacteriocin_sig"/>
    <property type="match status" value="1"/>
</dbReference>
<dbReference type="InterPro" id="IPR058074">
    <property type="entry name" value="Bacteriocin-like"/>
</dbReference>